<name>Q0TXP2_PHANO</name>
<gene>
    <name evidence="1" type="ORF">SNOG_15807</name>
</gene>
<evidence type="ECO:0000313" key="2">
    <source>
        <dbReference type="Proteomes" id="UP000001055"/>
    </source>
</evidence>
<proteinExistence type="predicted"/>
<dbReference type="KEGG" id="pno:SNOG_15807"/>
<reference evidence="2" key="1">
    <citation type="journal article" date="2007" name="Plant Cell">
        <title>Dothideomycete-plant interactions illuminated by genome sequencing and EST analysis of the wheat pathogen Stagonospora nodorum.</title>
        <authorList>
            <person name="Hane J.K."/>
            <person name="Lowe R.G."/>
            <person name="Solomon P.S."/>
            <person name="Tan K.C."/>
            <person name="Schoch C.L."/>
            <person name="Spatafora J.W."/>
            <person name="Crous P.W."/>
            <person name="Kodira C."/>
            <person name="Birren B.W."/>
            <person name="Galagan J.E."/>
            <person name="Torriani S.F."/>
            <person name="McDonald B.A."/>
            <person name="Oliver R.P."/>
        </authorList>
    </citation>
    <scope>NUCLEOTIDE SEQUENCE [LARGE SCALE GENOMIC DNA]</scope>
    <source>
        <strain evidence="2">SN15 / ATCC MYA-4574 / FGSC 10173</strain>
    </source>
</reference>
<evidence type="ECO:0000313" key="1">
    <source>
        <dbReference type="EMBL" id="EAT76902.1"/>
    </source>
</evidence>
<sequence length="39" mass="4618">MWHVPTPTWFLKDAIREMRNINEALDDQSYFPGLGALRQ</sequence>
<accession>Q0TXP2</accession>
<dbReference type="EMBL" id="CH445364">
    <property type="protein sequence ID" value="EAT76902.1"/>
    <property type="molecule type" value="Genomic_DNA"/>
</dbReference>
<organism evidence="1 2">
    <name type="scientific">Phaeosphaeria nodorum (strain SN15 / ATCC MYA-4574 / FGSC 10173)</name>
    <name type="common">Glume blotch fungus</name>
    <name type="synonym">Parastagonospora nodorum</name>
    <dbReference type="NCBI Taxonomy" id="321614"/>
    <lineage>
        <taxon>Eukaryota</taxon>
        <taxon>Fungi</taxon>
        <taxon>Dikarya</taxon>
        <taxon>Ascomycota</taxon>
        <taxon>Pezizomycotina</taxon>
        <taxon>Dothideomycetes</taxon>
        <taxon>Pleosporomycetidae</taxon>
        <taxon>Pleosporales</taxon>
        <taxon>Pleosporineae</taxon>
        <taxon>Phaeosphaeriaceae</taxon>
        <taxon>Parastagonospora</taxon>
    </lineage>
</organism>
<dbReference type="Proteomes" id="UP000001055">
    <property type="component" value="Unassembled WGS sequence"/>
</dbReference>
<dbReference type="InParanoid" id="Q0TXP2"/>
<dbReference type="GeneID" id="5982875"/>
<dbReference type="RefSeq" id="XP_001805945.1">
    <property type="nucleotide sequence ID" value="XM_001805893.1"/>
</dbReference>
<protein>
    <submittedName>
        <fullName evidence="1">Uncharacterized protein</fullName>
    </submittedName>
</protein>
<dbReference type="AlphaFoldDB" id="Q0TXP2"/>